<reference evidence="8 9" key="1">
    <citation type="journal article" date="2014" name="PLoS Genet.">
        <title>Phylogenetically driven sequencing of extremely halophilic archaea reveals strategies for static and dynamic osmo-response.</title>
        <authorList>
            <person name="Becker E.A."/>
            <person name="Seitzer P.M."/>
            <person name="Tritt A."/>
            <person name="Larsen D."/>
            <person name="Krusor M."/>
            <person name="Yao A.I."/>
            <person name="Wu D."/>
            <person name="Madern D."/>
            <person name="Eisen J.A."/>
            <person name="Darling A.E."/>
            <person name="Facciotti M.T."/>
        </authorList>
    </citation>
    <scope>NUCLEOTIDE SEQUENCE [LARGE SCALE GENOMIC DNA]</scope>
    <source>
        <strain evidence="9">DSM 18310 / JCM 13924 / TL6</strain>
    </source>
</reference>
<dbReference type="Gene3D" id="3.30.450.20">
    <property type="entry name" value="PAS domain"/>
    <property type="match status" value="1"/>
</dbReference>
<dbReference type="SUPFAM" id="SSF55785">
    <property type="entry name" value="PYP-like sensor domain (PAS domain)"/>
    <property type="match status" value="1"/>
</dbReference>
<dbReference type="NCBIfam" id="TIGR00229">
    <property type="entry name" value="sensory_box"/>
    <property type="match status" value="1"/>
</dbReference>
<dbReference type="Gene3D" id="1.10.287.130">
    <property type="match status" value="1"/>
</dbReference>
<dbReference type="GO" id="GO:0000155">
    <property type="term" value="F:phosphorelay sensor kinase activity"/>
    <property type="evidence" value="ECO:0007669"/>
    <property type="project" value="InterPro"/>
</dbReference>
<dbReference type="OrthoDB" id="3369at2157"/>
<dbReference type="SMART" id="SM00086">
    <property type="entry name" value="PAC"/>
    <property type="match status" value="1"/>
</dbReference>
<evidence type="ECO:0000256" key="2">
    <source>
        <dbReference type="ARBA" id="ARBA00012438"/>
    </source>
</evidence>
<accession>M0G4N7</accession>
<dbReference type="InterPro" id="IPR052162">
    <property type="entry name" value="Sensor_kinase/Photoreceptor"/>
</dbReference>
<dbReference type="PATRIC" id="fig|1227461.3.peg.3064"/>
<keyword evidence="9" id="KW-1185">Reference proteome</keyword>
<evidence type="ECO:0000256" key="4">
    <source>
        <dbReference type="ARBA" id="ARBA00022679"/>
    </source>
</evidence>
<dbReference type="PANTHER" id="PTHR43304">
    <property type="entry name" value="PHYTOCHROME-LIKE PROTEIN CPH1"/>
    <property type="match status" value="1"/>
</dbReference>
<gene>
    <name evidence="8" type="ORF">C457_15662</name>
</gene>
<dbReference type="Pfam" id="PF08447">
    <property type="entry name" value="PAS_3"/>
    <property type="match status" value="1"/>
</dbReference>
<evidence type="ECO:0000313" key="8">
    <source>
        <dbReference type="EMBL" id="ELZ65779.1"/>
    </source>
</evidence>
<dbReference type="CDD" id="cd00130">
    <property type="entry name" value="PAS"/>
    <property type="match status" value="1"/>
</dbReference>
<feature type="domain" description="PAC" evidence="7">
    <location>
        <begin position="102"/>
        <end position="155"/>
    </location>
</feature>
<dbReference type="SUPFAM" id="SSF47384">
    <property type="entry name" value="Homodimeric domain of signal transducing histidine kinase"/>
    <property type="match status" value="1"/>
</dbReference>
<dbReference type="PROSITE" id="PS50112">
    <property type="entry name" value="PAS"/>
    <property type="match status" value="1"/>
</dbReference>
<sequence>MTEGRRSSEEHSGEPEPDQYIQNLEQYRRRLDGAMFAGDLAWWEMDVETGAVTFHENKADMLGYSPAEFDHYEDFTELVHPDDYEGAMEAMRDHLEGRAERYDTEYRIRTASGEYRWFHDVGGITERRDDGSPTKVTGVVINITRRKTVEQNLRERNEQLSLLNRIVRHDIRNDMSVIQGWADVLRDELSPENRDILGRIQRASRHTTGLTEDVRDLMTVLGEEGTTVELQPVDVVRVIRNQGEYLTL</sequence>
<evidence type="ECO:0000256" key="1">
    <source>
        <dbReference type="ARBA" id="ARBA00000085"/>
    </source>
</evidence>
<dbReference type="EC" id="2.7.13.3" evidence="2"/>
<comment type="catalytic activity">
    <reaction evidence="1">
        <text>ATP + protein L-histidine = ADP + protein N-phospho-L-histidine.</text>
        <dbReference type="EC" id="2.7.13.3"/>
    </reaction>
</comment>
<dbReference type="InterPro" id="IPR001610">
    <property type="entry name" value="PAC"/>
</dbReference>
<comment type="caution">
    <text evidence="8">The sequence shown here is derived from an EMBL/GenBank/DDBJ whole genome shotgun (WGS) entry which is preliminary data.</text>
</comment>
<feature type="domain" description="PAS" evidence="6">
    <location>
        <begin position="45"/>
        <end position="98"/>
    </location>
</feature>
<dbReference type="PANTHER" id="PTHR43304:SF1">
    <property type="entry name" value="PAC DOMAIN-CONTAINING PROTEIN"/>
    <property type="match status" value="1"/>
</dbReference>
<evidence type="ECO:0000256" key="3">
    <source>
        <dbReference type="ARBA" id="ARBA00022553"/>
    </source>
</evidence>
<keyword evidence="3" id="KW-0597">Phosphoprotein</keyword>
<proteinExistence type="predicted"/>
<dbReference type="EMBL" id="AOLG01000052">
    <property type="protein sequence ID" value="ELZ65779.1"/>
    <property type="molecule type" value="Genomic_DNA"/>
</dbReference>
<evidence type="ECO:0000259" key="7">
    <source>
        <dbReference type="PROSITE" id="PS50113"/>
    </source>
</evidence>
<dbReference type="AlphaFoldDB" id="M0G4N7"/>
<evidence type="ECO:0000259" key="6">
    <source>
        <dbReference type="PROSITE" id="PS50112"/>
    </source>
</evidence>
<dbReference type="InterPro" id="IPR035965">
    <property type="entry name" value="PAS-like_dom_sf"/>
</dbReference>
<dbReference type="Proteomes" id="UP000011559">
    <property type="component" value="Unassembled WGS sequence"/>
</dbReference>
<keyword evidence="4" id="KW-0808">Transferase</keyword>
<keyword evidence="5" id="KW-0418">Kinase</keyword>
<dbReference type="Pfam" id="PF00512">
    <property type="entry name" value="HisKA"/>
    <property type="match status" value="1"/>
</dbReference>
<organism evidence="8 9">
    <name type="scientific">Haloferax prahovense (strain DSM 18310 / JCM 13924 / TL6)</name>
    <dbReference type="NCBI Taxonomy" id="1227461"/>
    <lineage>
        <taxon>Archaea</taxon>
        <taxon>Methanobacteriati</taxon>
        <taxon>Methanobacteriota</taxon>
        <taxon>Stenosarchaea group</taxon>
        <taxon>Halobacteria</taxon>
        <taxon>Halobacteriales</taxon>
        <taxon>Haloferacaceae</taxon>
        <taxon>Haloferax</taxon>
    </lineage>
</organism>
<evidence type="ECO:0000256" key="5">
    <source>
        <dbReference type="ARBA" id="ARBA00022777"/>
    </source>
</evidence>
<name>M0G4N7_HALPT</name>
<dbReference type="SMART" id="SM00388">
    <property type="entry name" value="HisKA"/>
    <property type="match status" value="1"/>
</dbReference>
<evidence type="ECO:0000313" key="9">
    <source>
        <dbReference type="Proteomes" id="UP000011559"/>
    </source>
</evidence>
<dbReference type="InterPro" id="IPR003661">
    <property type="entry name" value="HisK_dim/P_dom"/>
</dbReference>
<dbReference type="PROSITE" id="PS50113">
    <property type="entry name" value="PAC"/>
    <property type="match status" value="1"/>
</dbReference>
<dbReference type="CDD" id="cd00082">
    <property type="entry name" value="HisKA"/>
    <property type="match status" value="1"/>
</dbReference>
<dbReference type="InterPro" id="IPR000014">
    <property type="entry name" value="PAS"/>
</dbReference>
<dbReference type="InterPro" id="IPR036097">
    <property type="entry name" value="HisK_dim/P_sf"/>
</dbReference>
<dbReference type="InterPro" id="IPR000700">
    <property type="entry name" value="PAS-assoc_C"/>
</dbReference>
<dbReference type="RefSeq" id="WP_008096033.1">
    <property type="nucleotide sequence ID" value="NZ_AOLG01000052.1"/>
</dbReference>
<dbReference type="InterPro" id="IPR013655">
    <property type="entry name" value="PAS_fold_3"/>
</dbReference>
<protein>
    <recommendedName>
        <fullName evidence="2">histidine kinase</fullName>
        <ecNumber evidence="2">2.7.13.3</ecNumber>
    </recommendedName>
</protein>